<evidence type="ECO:0000313" key="3">
    <source>
        <dbReference type="EMBL" id="GAA4685050.1"/>
    </source>
</evidence>
<dbReference type="EMBL" id="BAABLM010000010">
    <property type="protein sequence ID" value="GAA4685050.1"/>
    <property type="molecule type" value="Genomic_DNA"/>
</dbReference>
<evidence type="ECO:0000313" key="4">
    <source>
        <dbReference type="Proteomes" id="UP001501295"/>
    </source>
</evidence>
<keyword evidence="4" id="KW-1185">Reference proteome</keyword>
<dbReference type="InterPro" id="IPR039519">
    <property type="entry name" value="YokE-like_PH"/>
</dbReference>
<dbReference type="Proteomes" id="UP001501295">
    <property type="component" value="Unassembled WGS sequence"/>
</dbReference>
<feature type="domain" description="YokE-like PH" evidence="2">
    <location>
        <begin position="73"/>
        <end position="157"/>
    </location>
</feature>
<gene>
    <name evidence="3" type="ORF">GCM10025780_34230</name>
</gene>
<proteinExistence type="predicted"/>
<evidence type="ECO:0000259" key="1">
    <source>
        <dbReference type="Pfam" id="PF09851"/>
    </source>
</evidence>
<dbReference type="Pfam" id="PF09851">
    <property type="entry name" value="SHOCT"/>
    <property type="match status" value="1"/>
</dbReference>
<organism evidence="3 4">
    <name type="scientific">Frondihabitans cladoniiphilus</name>
    <dbReference type="NCBI Taxonomy" id="715785"/>
    <lineage>
        <taxon>Bacteria</taxon>
        <taxon>Bacillati</taxon>
        <taxon>Actinomycetota</taxon>
        <taxon>Actinomycetes</taxon>
        <taxon>Micrococcales</taxon>
        <taxon>Microbacteriaceae</taxon>
        <taxon>Frondihabitans</taxon>
    </lineage>
</organism>
<dbReference type="InterPro" id="IPR018649">
    <property type="entry name" value="SHOCT"/>
</dbReference>
<comment type="caution">
    <text evidence="3">The sequence shown here is derived from an EMBL/GenBank/DDBJ whole genome shotgun (WGS) entry which is preliminary data.</text>
</comment>
<sequence length="210" mass="22091">MPAAPAPAAVAGVAASKVSSILGQIESWGDLAMAKEKTDLRADIQAAANLAGSTFGGKREIKKLESHLWEGEVVVQLATGTYGSGTGIIALTDRRLLFLKDGIMQQVSEDFPFEKISSIQWNSGLVLGKITVFVSGNKAEITNVTKQTGKAIVDAVRNRISSGSAPSEAATTSAADEIFEQISKLGALRDSGVLTAEEFDAKKTQLLARL</sequence>
<name>A0ABP8WD15_9MICO</name>
<reference evidence="4" key="1">
    <citation type="journal article" date="2019" name="Int. J. Syst. Evol. Microbiol.">
        <title>The Global Catalogue of Microorganisms (GCM) 10K type strain sequencing project: providing services to taxonomists for standard genome sequencing and annotation.</title>
        <authorList>
            <consortium name="The Broad Institute Genomics Platform"/>
            <consortium name="The Broad Institute Genome Sequencing Center for Infectious Disease"/>
            <person name="Wu L."/>
            <person name="Ma J."/>
        </authorList>
    </citation>
    <scope>NUCLEOTIDE SEQUENCE [LARGE SCALE GENOMIC DNA]</scope>
    <source>
        <strain evidence="4">JCM 18956</strain>
    </source>
</reference>
<feature type="domain" description="SHOCT" evidence="1">
    <location>
        <begin position="180"/>
        <end position="207"/>
    </location>
</feature>
<protein>
    <recommendedName>
        <fullName evidence="5">Oligomerization/nucleic acid binding protein</fullName>
    </recommendedName>
</protein>
<evidence type="ECO:0000259" key="2">
    <source>
        <dbReference type="Pfam" id="PF14470"/>
    </source>
</evidence>
<accession>A0ABP8WD15</accession>
<evidence type="ECO:0008006" key="5">
    <source>
        <dbReference type="Google" id="ProtNLM"/>
    </source>
</evidence>
<dbReference type="Pfam" id="PF14470">
    <property type="entry name" value="bPH_3"/>
    <property type="match status" value="1"/>
</dbReference>